<accession>A0A918TPB0</accession>
<dbReference type="InterPro" id="IPR014085">
    <property type="entry name" value="Allophanate_hydrolase"/>
</dbReference>
<sequence>MKTIRDYREAYQEGQSASEVLRPVWEIEAEAVFIRKATWAEVDEQIAALGPPEECPLWGIPFLVKDNIDVAGWETTAACPDYAYVAEEDSAVVALLRKAGAICLGKTNLDQFATGLVGVRTPYGVPKNPFDEGYLPGGSSCGSAVGVALGMAAFSLGTDTAGSGRVPAAFNELVGLKPTRGFLSTRGVVDACKSLDCVSIFANSCGDADEVLRVAAKLDSEEAWSREVPAEWPRIGRQFQFGVPALSQLEFFGWDEAADLFTNAVAELEEMGGTAVEIDLEPFVEAAKLLYEGPWVTERFVAIEEFLKDKPDSVWPVTRGIIAGGEKPLASDFFKASYRLADCKRRADQAMDGLDFVVLPTTPRNFTLEEVEAEPVLRNSQLGTYTNFMNLLDYSALALPAGRYQGRLPWGITLFAQAGLDRGLLELGALYEEHIGRDEAPYFGDDWDEVAVAVCGAHLEGMPLNWQLTERGGRFEFAGKTADCYRMYLIPAGDGLPERPALVRVAEGEGAAIDLEVWSLTKNAFGEFVAGIPAPLGMGKVKLEDGSEVPGFIAEARASIEARDLTEFGGWRGWVASK</sequence>
<evidence type="ECO:0000313" key="3">
    <source>
        <dbReference type="EMBL" id="GHC57331.1"/>
    </source>
</evidence>
<dbReference type="InterPro" id="IPR000120">
    <property type="entry name" value="Amidase"/>
</dbReference>
<feature type="domain" description="Amidase" evidence="1">
    <location>
        <begin position="40"/>
        <end position="425"/>
    </location>
</feature>
<dbReference type="SUPFAM" id="SSF75304">
    <property type="entry name" value="Amidase signature (AS) enzymes"/>
    <property type="match status" value="1"/>
</dbReference>
<dbReference type="PANTHER" id="PTHR11895:SF169">
    <property type="entry name" value="GLUTAMYL-TRNA(GLN) AMIDOTRANSFERASE"/>
    <property type="match status" value="1"/>
</dbReference>
<reference evidence="3" key="1">
    <citation type="journal article" date="2014" name="Int. J. Syst. Evol. Microbiol.">
        <title>Complete genome sequence of Corynebacterium casei LMG S-19264T (=DSM 44701T), isolated from a smear-ripened cheese.</title>
        <authorList>
            <consortium name="US DOE Joint Genome Institute (JGI-PGF)"/>
            <person name="Walter F."/>
            <person name="Albersmeier A."/>
            <person name="Kalinowski J."/>
            <person name="Ruckert C."/>
        </authorList>
    </citation>
    <scope>NUCLEOTIDE SEQUENCE</scope>
    <source>
        <strain evidence="3">KCTC 12988</strain>
    </source>
</reference>
<dbReference type="InterPro" id="IPR036928">
    <property type="entry name" value="AS_sf"/>
</dbReference>
<dbReference type="GO" id="GO:0016787">
    <property type="term" value="F:hydrolase activity"/>
    <property type="evidence" value="ECO:0007669"/>
    <property type="project" value="UniProtKB-KW"/>
</dbReference>
<dbReference type="NCBIfam" id="NF006043">
    <property type="entry name" value="PRK08186.1"/>
    <property type="match status" value="1"/>
</dbReference>
<feature type="domain" description="Allophanate hydrolase C-terminal" evidence="2">
    <location>
        <begin position="451"/>
        <end position="575"/>
    </location>
</feature>
<gene>
    <name evidence="3" type="ORF">GCM10007100_25350</name>
</gene>
<dbReference type="Gene3D" id="3.10.490.10">
    <property type="entry name" value="Gamma-glutamyl cyclotransferase-like"/>
    <property type="match status" value="1"/>
</dbReference>
<comment type="caution">
    <text evidence="3">The sequence shown here is derived from an EMBL/GenBank/DDBJ whole genome shotgun (WGS) entry which is preliminary data.</text>
</comment>
<keyword evidence="3" id="KW-0378">Hydrolase</keyword>
<protein>
    <submittedName>
        <fullName evidence="3">Allophanate hydrolase</fullName>
    </submittedName>
</protein>
<evidence type="ECO:0000259" key="2">
    <source>
        <dbReference type="Pfam" id="PF21986"/>
    </source>
</evidence>
<dbReference type="Pfam" id="PF01425">
    <property type="entry name" value="Amidase"/>
    <property type="match status" value="1"/>
</dbReference>
<proteinExistence type="predicted"/>
<dbReference type="EMBL" id="BMXI01000010">
    <property type="protein sequence ID" value="GHC57331.1"/>
    <property type="molecule type" value="Genomic_DNA"/>
</dbReference>
<dbReference type="Proteomes" id="UP000644507">
    <property type="component" value="Unassembled WGS sequence"/>
</dbReference>
<dbReference type="InterPro" id="IPR053844">
    <property type="entry name" value="AH_C"/>
</dbReference>
<dbReference type="Gene3D" id="3.90.1300.10">
    <property type="entry name" value="Amidase signature (AS) domain"/>
    <property type="match status" value="1"/>
</dbReference>
<dbReference type="Pfam" id="PF21986">
    <property type="entry name" value="AH_C"/>
    <property type="match status" value="1"/>
</dbReference>
<name>A0A918TPB0_9BACT</name>
<keyword evidence="4" id="KW-1185">Reference proteome</keyword>
<dbReference type="NCBIfam" id="TIGR02713">
    <property type="entry name" value="allophanate_hyd"/>
    <property type="match status" value="1"/>
</dbReference>
<dbReference type="RefSeq" id="WP_189570438.1">
    <property type="nucleotide sequence ID" value="NZ_BMXI01000010.1"/>
</dbReference>
<evidence type="ECO:0000313" key="4">
    <source>
        <dbReference type="Proteomes" id="UP000644507"/>
    </source>
</evidence>
<dbReference type="AlphaFoldDB" id="A0A918TPB0"/>
<dbReference type="PANTHER" id="PTHR11895">
    <property type="entry name" value="TRANSAMIDASE"/>
    <property type="match status" value="1"/>
</dbReference>
<dbReference type="InterPro" id="IPR023631">
    <property type="entry name" value="Amidase_dom"/>
</dbReference>
<dbReference type="Gene3D" id="1.20.58.1700">
    <property type="match status" value="1"/>
</dbReference>
<evidence type="ECO:0000259" key="1">
    <source>
        <dbReference type="Pfam" id="PF01425"/>
    </source>
</evidence>
<reference evidence="3" key="2">
    <citation type="submission" date="2020-09" db="EMBL/GenBank/DDBJ databases">
        <authorList>
            <person name="Sun Q."/>
            <person name="Kim S."/>
        </authorList>
    </citation>
    <scope>NUCLEOTIDE SEQUENCE</scope>
    <source>
        <strain evidence="3">KCTC 12988</strain>
    </source>
</reference>
<organism evidence="3 4">
    <name type="scientific">Roseibacillus persicicus</name>
    <dbReference type="NCBI Taxonomy" id="454148"/>
    <lineage>
        <taxon>Bacteria</taxon>
        <taxon>Pseudomonadati</taxon>
        <taxon>Verrucomicrobiota</taxon>
        <taxon>Verrucomicrobiia</taxon>
        <taxon>Verrucomicrobiales</taxon>
        <taxon>Verrucomicrobiaceae</taxon>
        <taxon>Roseibacillus</taxon>
    </lineage>
</organism>